<comment type="caution">
    <text evidence="6">The sequence shown here is derived from an EMBL/GenBank/DDBJ whole genome shotgun (WGS) entry which is preliminary data.</text>
</comment>
<evidence type="ECO:0000313" key="7">
    <source>
        <dbReference type="Proteomes" id="UP000887116"/>
    </source>
</evidence>
<evidence type="ECO:0000259" key="5">
    <source>
        <dbReference type="PROSITE" id="PS00799"/>
    </source>
</evidence>
<feature type="domain" description="Granulins" evidence="5">
    <location>
        <begin position="178"/>
        <end position="191"/>
    </location>
</feature>
<dbReference type="InterPro" id="IPR039036">
    <property type="entry name" value="Granulin_fam"/>
</dbReference>
<dbReference type="Proteomes" id="UP000887116">
    <property type="component" value="Unassembled WGS sequence"/>
</dbReference>
<feature type="domain" description="Granulins" evidence="5">
    <location>
        <begin position="87"/>
        <end position="100"/>
    </location>
</feature>
<organism evidence="6 7">
    <name type="scientific">Trichonephila clavata</name>
    <name type="common">Joro spider</name>
    <name type="synonym">Nephila clavata</name>
    <dbReference type="NCBI Taxonomy" id="2740835"/>
    <lineage>
        <taxon>Eukaryota</taxon>
        <taxon>Metazoa</taxon>
        <taxon>Ecdysozoa</taxon>
        <taxon>Arthropoda</taxon>
        <taxon>Chelicerata</taxon>
        <taxon>Arachnida</taxon>
        <taxon>Araneae</taxon>
        <taxon>Araneomorphae</taxon>
        <taxon>Entelegynae</taxon>
        <taxon>Araneoidea</taxon>
        <taxon>Nephilidae</taxon>
        <taxon>Trichonephila</taxon>
    </lineage>
</organism>
<keyword evidence="4" id="KW-1015">Disulfide bond</keyword>
<dbReference type="EMBL" id="BMAO01037444">
    <property type="protein sequence ID" value="GFR17773.1"/>
    <property type="molecule type" value="Genomic_DNA"/>
</dbReference>
<dbReference type="OrthoDB" id="5854875at2759"/>
<comment type="similarity">
    <text evidence="2">Belongs to the granulin family.</text>
</comment>
<comment type="subcellular location">
    <subcellularLocation>
        <location evidence="1">Secreted</location>
    </subcellularLocation>
</comment>
<dbReference type="PROSITE" id="PS00799">
    <property type="entry name" value="GRANULINS"/>
    <property type="match status" value="2"/>
</dbReference>
<evidence type="ECO:0000256" key="1">
    <source>
        <dbReference type="ARBA" id="ARBA00004613"/>
    </source>
</evidence>
<protein>
    <submittedName>
        <fullName evidence="6">Progranulin</fullName>
    </submittedName>
</protein>
<dbReference type="PANTHER" id="PTHR12274">
    <property type="entry name" value="GRANULIN"/>
    <property type="match status" value="1"/>
</dbReference>
<accession>A0A8X6H6F6</accession>
<dbReference type="SUPFAM" id="SSF57277">
    <property type="entry name" value="Granulin repeat"/>
    <property type="match status" value="1"/>
</dbReference>
<evidence type="ECO:0000256" key="2">
    <source>
        <dbReference type="ARBA" id="ARBA00010093"/>
    </source>
</evidence>
<evidence type="ECO:0000256" key="3">
    <source>
        <dbReference type="ARBA" id="ARBA00022525"/>
    </source>
</evidence>
<evidence type="ECO:0000313" key="6">
    <source>
        <dbReference type="EMBL" id="GFR17773.1"/>
    </source>
</evidence>
<reference evidence="6" key="1">
    <citation type="submission" date="2020-07" db="EMBL/GenBank/DDBJ databases">
        <title>Multicomponent nature underlies the extraordinary mechanical properties of spider dragline silk.</title>
        <authorList>
            <person name="Kono N."/>
            <person name="Nakamura H."/>
            <person name="Mori M."/>
            <person name="Yoshida Y."/>
            <person name="Ohtoshi R."/>
            <person name="Malay A.D."/>
            <person name="Moran D.A.P."/>
            <person name="Tomita M."/>
            <person name="Numata K."/>
            <person name="Arakawa K."/>
        </authorList>
    </citation>
    <scope>NUCLEOTIDE SEQUENCE</scope>
</reference>
<dbReference type="InterPro" id="IPR037277">
    <property type="entry name" value="Granulin_sf"/>
</dbReference>
<dbReference type="Pfam" id="PF00396">
    <property type="entry name" value="Granulin"/>
    <property type="match status" value="2"/>
</dbReference>
<name>A0A8X6H6F6_TRICU</name>
<evidence type="ECO:0000256" key="4">
    <source>
        <dbReference type="ARBA" id="ARBA00023157"/>
    </source>
</evidence>
<keyword evidence="7" id="KW-1185">Reference proteome</keyword>
<keyword evidence="3" id="KW-0964">Secreted</keyword>
<dbReference type="PANTHER" id="PTHR12274:SF3">
    <property type="entry name" value="PROGRANULIN"/>
    <property type="match status" value="1"/>
</dbReference>
<dbReference type="Gene3D" id="2.10.25.160">
    <property type="entry name" value="Granulin"/>
    <property type="match status" value="2"/>
</dbReference>
<gene>
    <name evidence="6" type="primary">GRN</name>
    <name evidence="6" type="ORF">TNCT_713651</name>
</gene>
<dbReference type="GO" id="GO:0005576">
    <property type="term" value="C:extracellular region"/>
    <property type="evidence" value="ECO:0007669"/>
    <property type="project" value="UniProtKB-SubCell"/>
</dbReference>
<sequence length="217" mass="23614">MRNLVVSNNLRLSKTLVWGCSELNGHFFLSIWQAKMRFFVTLVFSVVVCSAFASDCPQGLCDSTETCCDGPAPGLYGCCPEPNAVCCSDGLHCCPADTVCNLSAGTCDSNDGNRVPMVFRKKILPPFQKPKAAPLEVANKVDIIYCPGGYYYCPDGNTCCILPTGQYGCCPYPFAMCCPDRIHCCPSGTHCDSTSLYCLQGSNRYQALLKQPAFPFQ</sequence>
<dbReference type="AlphaFoldDB" id="A0A8X6H6F6"/>
<dbReference type="InterPro" id="IPR000118">
    <property type="entry name" value="Granulin"/>
</dbReference>
<dbReference type="SMART" id="SM00277">
    <property type="entry name" value="GRAN"/>
    <property type="match status" value="2"/>
</dbReference>
<proteinExistence type="inferred from homology"/>